<protein>
    <recommendedName>
        <fullName evidence="3">Phage baseplate assembly protein V</fullName>
    </recommendedName>
</protein>
<sequence>MSVISPYFHPAKLVSYDKANRTANVAIAGLTDGVPEGITAMLAYPIGDDDFDTERELLPGADVWVFFEQGDTSMPVIAFYRRHGGGQAAVDVRRIRQQNIELLARARITLTAKDLIQMQAQSVTIDASTVTITADNMNVKAQINHTGNQNTSGTMAVKGNVSTSSNISANGGITADGTMVAKGNITTQGTMSASNDVVGGGISLKGHVHGGVRSGGSSTSGPR</sequence>
<name>A0AAT9PGJ7_9GAMM</name>
<organism evidence="1 2">
    <name type="scientific">Psychrobacter raelei</name>
    <dbReference type="NCBI Taxonomy" id="2565531"/>
    <lineage>
        <taxon>Bacteria</taxon>
        <taxon>Pseudomonadati</taxon>
        <taxon>Pseudomonadota</taxon>
        <taxon>Gammaproteobacteria</taxon>
        <taxon>Moraxellales</taxon>
        <taxon>Moraxellaceae</taxon>
        <taxon>Psychrobacter</taxon>
    </lineage>
</organism>
<dbReference type="Proteomes" id="UP000829560">
    <property type="component" value="Chromosome"/>
</dbReference>
<dbReference type="EMBL" id="CP093310">
    <property type="protein sequence ID" value="UNK06451.1"/>
    <property type="molecule type" value="Genomic_DNA"/>
</dbReference>
<keyword evidence="2" id="KW-1185">Reference proteome</keyword>
<accession>A0AAT9PGJ7</accession>
<dbReference type="Pfam" id="PF18946">
    <property type="entry name" value="Apex"/>
    <property type="match status" value="1"/>
</dbReference>
<dbReference type="AlphaFoldDB" id="A0AAT9PGJ7"/>
<gene>
    <name evidence="1" type="ORF">MN210_08130</name>
</gene>
<evidence type="ECO:0000313" key="2">
    <source>
        <dbReference type="Proteomes" id="UP000829560"/>
    </source>
</evidence>
<evidence type="ECO:0000313" key="1">
    <source>
        <dbReference type="EMBL" id="UNK06451.1"/>
    </source>
</evidence>
<dbReference type="RefSeq" id="WP_241879625.1">
    <property type="nucleotide sequence ID" value="NZ_CP093310.2"/>
</dbReference>
<evidence type="ECO:0008006" key="3">
    <source>
        <dbReference type="Google" id="ProtNLM"/>
    </source>
</evidence>
<reference evidence="1" key="1">
    <citation type="submission" date="2024-03" db="EMBL/GenBank/DDBJ databases">
        <title>Psychrobacter raelis sp. nov. isolated from a dog with peritonitis.</title>
        <authorList>
            <person name="Schiavone A."/>
            <person name="Manzulli V."/>
            <person name="Camarda A."/>
            <person name="Cafiero M.A."/>
            <person name="Vasco I."/>
            <person name="Marino L."/>
            <person name="Pennuzzi G."/>
            <person name="Serrecchia L."/>
            <person name="Galante D."/>
            <person name="Pugliese N."/>
        </authorList>
    </citation>
    <scope>NUCLEOTIDE SEQUENCE</scope>
    <source>
        <strain evidence="1">PraFG1</strain>
    </source>
</reference>
<dbReference type="KEGG" id="prae:MN210_08130"/>
<proteinExistence type="predicted"/>
<dbReference type="InterPro" id="IPR044033">
    <property type="entry name" value="GpV-like_apex"/>
</dbReference>